<accession>A0A291GLH6</accession>
<evidence type="ECO:0000313" key="5">
    <source>
        <dbReference type="Proteomes" id="UP000218165"/>
    </source>
</evidence>
<feature type="compositionally biased region" description="Basic residues" evidence="1">
    <location>
        <begin position="213"/>
        <end position="228"/>
    </location>
</feature>
<dbReference type="OrthoDB" id="3240395at2"/>
<keyword evidence="2" id="KW-0472">Membrane</keyword>
<dbReference type="CDD" id="cd01610">
    <property type="entry name" value="PAP2_like"/>
    <property type="match status" value="1"/>
</dbReference>
<name>A0A291GLH6_9MICO</name>
<dbReference type="InterPro" id="IPR000326">
    <property type="entry name" value="PAP2/HPO"/>
</dbReference>
<feature type="region of interest" description="Disordered" evidence="1">
    <location>
        <begin position="213"/>
        <end position="240"/>
    </location>
</feature>
<dbReference type="Proteomes" id="UP000218165">
    <property type="component" value="Chromosome"/>
</dbReference>
<feature type="transmembrane region" description="Helical" evidence="2">
    <location>
        <begin position="283"/>
        <end position="305"/>
    </location>
</feature>
<dbReference type="RefSeq" id="WP_096802202.1">
    <property type="nucleotide sequence ID" value="NZ_CP023563.1"/>
</dbReference>
<evidence type="ECO:0000259" key="3">
    <source>
        <dbReference type="SMART" id="SM00014"/>
    </source>
</evidence>
<proteinExistence type="predicted"/>
<reference evidence="5" key="1">
    <citation type="submission" date="2017-09" db="EMBL/GenBank/DDBJ databases">
        <title>Brachybacterium sp. VM2412.</title>
        <authorList>
            <person name="Tak E.J."/>
            <person name="Bae J.-W."/>
        </authorList>
    </citation>
    <scope>NUCLEOTIDE SEQUENCE [LARGE SCALE GENOMIC DNA]</scope>
    <source>
        <strain evidence="5">VM2412</strain>
    </source>
</reference>
<evidence type="ECO:0000256" key="1">
    <source>
        <dbReference type="SAM" id="MobiDB-lite"/>
    </source>
</evidence>
<dbReference type="InterPro" id="IPR036938">
    <property type="entry name" value="PAP2/HPO_sf"/>
</dbReference>
<evidence type="ECO:0000256" key="2">
    <source>
        <dbReference type="SAM" id="Phobius"/>
    </source>
</evidence>
<organism evidence="4 5">
    <name type="scientific">Brachybacterium vulturis</name>
    <dbReference type="NCBI Taxonomy" id="2017484"/>
    <lineage>
        <taxon>Bacteria</taxon>
        <taxon>Bacillati</taxon>
        <taxon>Actinomycetota</taxon>
        <taxon>Actinomycetes</taxon>
        <taxon>Micrococcales</taxon>
        <taxon>Dermabacteraceae</taxon>
        <taxon>Brachybacterium</taxon>
    </lineage>
</organism>
<feature type="domain" description="Phosphatidic acid phosphatase type 2/haloperoxidase" evidence="3">
    <location>
        <begin position="67"/>
        <end position="201"/>
    </location>
</feature>
<protein>
    <submittedName>
        <fullName evidence="4">Phosphatidic acid phosphatase</fullName>
    </submittedName>
</protein>
<dbReference type="SUPFAM" id="SSF48317">
    <property type="entry name" value="Acid phosphatase/Vanadium-dependent haloperoxidase"/>
    <property type="match status" value="1"/>
</dbReference>
<feature type="transmembrane region" description="Helical" evidence="2">
    <location>
        <begin position="133"/>
        <end position="152"/>
    </location>
</feature>
<dbReference type="Pfam" id="PF01569">
    <property type="entry name" value="PAP2"/>
    <property type="match status" value="1"/>
</dbReference>
<feature type="transmembrane region" description="Helical" evidence="2">
    <location>
        <begin position="159"/>
        <end position="180"/>
    </location>
</feature>
<gene>
    <name evidence="4" type="ORF">CFK38_05605</name>
</gene>
<dbReference type="EMBL" id="CP023563">
    <property type="protein sequence ID" value="ATG51065.1"/>
    <property type="molecule type" value="Genomic_DNA"/>
</dbReference>
<keyword evidence="2" id="KW-0812">Transmembrane</keyword>
<feature type="transmembrane region" description="Helical" evidence="2">
    <location>
        <begin position="95"/>
        <end position="113"/>
    </location>
</feature>
<dbReference type="KEGG" id="brz:CFK38_05605"/>
<evidence type="ECO:0000313" key="4">
    <source>
        <dbReference type="EMBL" id="ATG51065.1"/>
    </source>
</evidence>
<dbReference type="SMART" id="SM00014">
    <property type="entry name" value="acidPPc"/>
    <property type="match status" value="1"/>
</dbReference>
<feature type="transmembrane region" description="Helical" evidence="2">
    <location>
        <begin position="66"/>
        <end position="88"/>
    </location>
</feature>
<feature type="transmembrane region" description="Helical" evidence="2">
    <location>
        <begin position="245"/>
        <end position="263"/>
    </location>
</feature>
<keyword evidence="2" id="KW-1133">Transmembrane helix</keyword>
<dbReference type="Gene3D" id="1.20.144.10">
    <property type="entry name" value="Phosphatidic acid phosphatase type 2/haloperoxidase"/>
    <property type="match status" value="1"/>
</dbReference>
<sequence>MNAAPTTRSGGFGRPLLSLLAAAVSVLAVVALARTAVGTASGQRLDQLVSSGAKGHDGRLSHYAEIAVGTVSLPVIGALLVLAVLLVLLRRRPGLLLPIGTLVLGANLTTQLIKRVLLTREVLGPGIEVTPNSFPSGHTTLAATAMIALVLAGGRARVVLAPLGVVWTTAAGIGTLVVGWHRPSDVIGAITVVAAWTFLTLALDGLDTRRRRVRAAAHPGRGRRRRGARTPDPLSPPRSHPVERVVATLLGLVGVAGLAWGGFGLLTLPRPLDLHDPAQQLPAFLVTAALIGGGTASWLALTLLLRVPTSHRTRSADRVP</sequence>
<keyword evidence="5" id="KW-1185">Reference proteome</keyword>
<feature type="transmembrane region" description="Helical" evidence="2">
    <location>
        <begin position="186"/>
        <end position="206"/>
    </location>
</feature>
<dbReference type="AlphaFoldDB" id="A0A291GLH6"/>